<sequence>MTQAKKYFVVAIDKFLSGWGTSEGKETVFVMECDTLEEANIVRDNAKNRTDMTKVRVLTSKPYQYYNNGSYYVQYMTKKDIPNWFRSGFFKQ</sequence>
<accession>A0ABR8T3F0</accession>
<dbReference type="EMBL" id="JACSQL010000011">
    <property type="protein sequence ID" value="MBD7970281.1"/>
    <property type="molecule type" value="Genomic_DNA"/>
</dbReference>
<name>A0ABR8T3F0_9BACL</name>
<evidence type="ECO:0000313" key="1">
    <source>
        <dbReference type="EMBL" id="MBD7970281.1"/>
    </source>
</evidence>
<gene>
    <name evidence="1" type="ORF">H9647_19635</name>
</gene>
<reference evidence="1 2" key="1">
    <citation type="submission" date="2020-08" db="EMBL/GenBank/DDBJ databases">
        <title>A Genomic Blueprint of the Chicken Gut Microbiome.</title>
        <authorList>
            <person name="Gilroy R."/>
            <person name="Ravi A."/>
            <person name="Getino M."/>
            <person name="Pursley I."/>
            <person name="Horton D.L."/>
            <person name="Alikhan N.-F."/>
            <person name="Baker D."/>
            <person name="Gharbi K."/>
            <person name="Hall N."/>
            <person name="Watson M."/>
            <person name="Adriaenssens E.M."/>
            <person name="Foster-Nyarko E."/>
            <person name="Jarju S."/>
            <person name="Secka A."/>
            <person name="Antonio M."/>
            <person name="Oren A."/>
            <person name="Chaudhuri R."/>
            <person name="La Ragione R.M."/>
            <person name="Hildebrand F."/>
            <person name="Pallen M.J."/>
        </authorList>
    </citation>
    <scope>NUCLEOTIDE SEQUENCE [LARGE SCALE GENOMIC DNA]</scope>
    <source>
        <strain evidence="1 2">Sa2BVA9</strain>
    </source>
</reference>
<dbReference type="Proteomes" id="UP000608071">
    <property type="component" value="Unassembled WGS sequence"/>
</dbReference>
<proteinExistence type="predicted"/>
<dbReference type="RefSeq" id="WP_191803212.1">
    <property type="nucleotide sequence ID" value="NZ_JACSQL010000011.1"/>
</dbReference>
<organism evidence="1 2">
    <name type="scientific">Paenibacillus gallinarum</name>
    <dbReference type="NCBI Taxonomy" id="2762232"/>
    <lineage>
        <taxon>Bacteria</taxon>
        <taxon>Bacillati</taxon>
        <taxon>Bacillota</taxon>
        <taxon>Bacilli</taxon>
        <taxon>Bacillales</taxon>
        <taxon>Paenibacillaceae</taxon>
        <taxon>Paenibacillus</taxon>
    </lineage>
</organism>
<protein>
    <submittedName>
        <fullName evidence="1">Uncharacterized protein</fullName>
    </submittedName>
</protein>
<comment type="caution">
    <text evidence="1">The sequence shown here is derived from an EMBL/GenBank/DDBJ whole genome shotgun (WGS) entry which is preliminary data.</text>
</comment>
<keyword evidence="2" id="KW-1185">Reference proteome</keyword>
<evidence type="ECO:0000313" key="2">
    <source>
        <dbReference type="Proteomes" id="UP000608071"/>
    </source>
</evidence>